<dbReference type="HAMAP" id="MF_00449">
    <property type="entry name" value="RAD50"/>
    <property type="match status" value="1"/>
</dbReference>
<dbReference type="InterPro" id="IPR027417">
    <property type="entry name" value="P-loop_NTPase"/>
</dbReference>
<evidence type="ECO:0000256" key="1">
    <source>
        <dbReference type="ARBA" id="ARBA00022723"/>
    </source>
</evidence>
<keyword evidence="2" id="KW-0547">Nucleotide-binding</keyword>
<evidence type="ECO:0000256" key="4">
    <source>
        <dbReference type="ARBA" id="ARBA00022801"/>
    </source>
</evidence>
<dbReference type="InterPro" id="IPR013134">
    <property type="entry name" value="Zn_hook_RAD50"/>
</dbReference>
<dbReference type="Pfam" id="PF04423">
    <property type="entry name" value="Rad50_zn_hook"/>
    <property type="match status" value="1"/>
</dbReference>
<proteinExistence type="inferred from homology"/>
<name>C1DVT9_SULAA</name>
<evidence type="ECO:0000256" key="9">
    <source>
        <dbReference type="PROSITE-ProRule" id="PRU00471"/>
    </source>
</evidence>
<dbReference type="InterPro" id="IPR038729">
    <property type="entry name" value="Rad50/SbcC_AAA"/>
</dbReference>
<gene>
    <name evidence="12" type="ordered locus">SULAZ_1256</name>
</gene>
<dbReference type="PROSITE" id="PS51131">
    <property type="entry name" value="ZN_HOOK"/>
    <property type="match status" value="1"/>
</dbReference>
<evidence type="ECO:0000259" key="11">
    <source>
        <dbReference type="PROSITE" id="PS51131"/>
    </source>
</evidence>
<evidence type="ECO:0000256" key="6">
    <source>
        <dbReference type="ARBA" id="ARBA00022840"/>
    </source>
</evidence>
<keyword evidence="3" id="KW-0227">DNA damage</keyword>
<dbReference type="Gene3D" id="1.10.287.510">
    <property type="entry name" value="Helix hairpin bin"/>
    <property type="match status" value="1"/>
</dbReference>
<dbReference type="GO" id="GO:0006302">
    <property type="term" value="P:double-strand break repair"/>
    <property type="evidence" value="ECO:0007669"/>
    <property type="project" value="InterPro"/>
</dbReference>
<dbReference type="GO" id="GO:0046872">
    <property type="term" value="F:metal ion binding"/>
    <property type="evidence" value="ECO:0007669"/>
    <property type="project" value="UniProtKB-UniRule"/>
</dbReference>
<dbReference type="PANTHER" id="PTHR32114:SF2">
    <property type="entry name" value="ABC TRANSPORTER ABCH.3"/>
    <property type="match status" value="1"/>
</dbReference>
<protein>
    <submittedName>
        <fullName evidence="12">Putative DNA double-strand break repair Rad50 ATPase</fullName>
    </submittedName>
</protein>
<dbReference type="GO" id="GO:0016887">
    <property type="term" value="F:ATP hydrolysis activity"/>
    <property type="evidence" value="ECO:0007669"/>
    <property type="project" value="InterPro"/>
</dbReference>
<sequence length="884" mass="103779">MIITKLTLKNFLAHDNTQVEFSPSGITAIIGENGSGKTSILEGIMFALFGKSSKGNQIDLIKWGRNKALVELEFIKNGTTYKIVRELDKKGRTVSSTALLYRIESGRQVLERQKNLKQELPKITGISEKTFLNSILIRQGEIEGFIKQKPADREKTIEEILDLHMYAKLLEKYADKRKNYEKQLEILKTEKVDKQSLEDQIKTITDQINQLETVLNQLTQEKQSLEQQLNQTEEKINQYSLLENEKRLLETKIDNIEQKIEEINKKIKEIEGLKQQLPELQEKVKQLQDIEKHYEKLKNLENLYIKLSHVEKDLEEIQKKIEFKQKFQPIYQDITQKQDQLKQISQEIIRLEKIKGEIEQLEKQLKEKQKDLATKKQKYDQIVKQLLHYYSKFQQLFLNPFMIDEHINQNRYKMENLSKELDKVKQEKADIEAEGKQLKEKLSNLSSIHGDCPTCGRPLEEHQKEELINEINKVLEEKRNKHKQLTQKQKEIEEELKKQKEIEQLLNQLKPIYDSIKEVEKEISTYESKIKAKQHQIKDLDLLKSQKEDIEKFILSHSQDFGYYQKILQENLEEIKQKLIEEQNMILKDIESIGLKVEPLQIKQEISEASNKIQQLKPFNDSYNQILPKLKEEDSLERQLQESENTKTQLENQLNDIEEKLKDLDIEKFKEEKEKIKAQIEEKNKEISEKNQQLGHLKGQKSILEDGLKKAEEQEERIEHLSGKVKKYYKVENAIQQIQKLLKQNAMYNLPKITEEIFNRFGFNQFINLKFSEKYDIVLTANTVSSSNVEVNIDALSGGQRVALSIALRLAIAKLLNEKADFLILDEPTIFLDDERKKELVDLFGELKESNFIKQLIITTHDEELEGWANVIYKVKDGSVELIS</sequence>
<evidence type="ECO:0000256" key="8">
    <source>
        <dbReference type="ARBA" id="ARBA00023204"/>
    </source>
</evidence>
<accession>C1DVT9</accession>
<dbReference type="KEGG" id="saf:SULAZ_1256"/>
<feature type="coiled-coil region" evidence="10">
    <location>
        <begin position="633"/>
        <end position="731"/>
    </location>
</feature>
<dbReference type="RefSeq" id="WP_012673954.1">
    <property type="nucleotide sequence ID" value="NC_012438.1"/>
</dbReference>
<reference evidence="12 13" key="1">
    <citation type="journal article" date="2009" name="J. Bacteriol.">
        <title>Complete and draft genome sequences of six members of the Aquificales.</title>
        <authorList>
            <person name="Reysenbach A.L."/>
            <person name="Hamamura N."/>
            <person name="Podar M."/>
            <person name="Griffiths E."/>
            <person name="Ferreira S."/>
            <person name="Hochstein R."/>
            <person name="Heidelberg J."/>
            <person name="Johnson J."/>
            <person name="Mead D."/>
            <person name="Pohorille A."/>
            <person name="Sarmiento M."/>
            <person name="Schweighofer K."/>
            <person name="Seshadri R."/>
            <person name="Voytek M.A."/>
        </authorList>
    </citation>
    <scope>NUCLEOTIDE SEQUENCE [LARGE SCALE GENOMIC DNA]</scope>
    <source>
        <strain evidence="13">Az-Fu1 / DSM 15241 / OCM 825</strain>
    </source>
</reference>
<dbReference type="GO" id="GO:0005524">
    <property type="term" value="F:ATP binding"/>
    <property type="evidence" value="ECO:0007669"/>
    <property type="project" value="UniProtKB-KW"/>
</dbReference>
<evidence type="ECO:0000256" key="5">
    <source>
        <dbReference type="ARBA" id="ARBA00022833"/>
    </source>
</evidence>
<keyword evidence="13" id="KW-1185">Reference proteome</keyword>
<dbReference type="SUPFAM" id="SSF52540">
    <property type="entry name" value="P-loop containing nucleoside triphosphate hydrolases"/>
    <property type="match status" value="2"/>
</dbReference>
<dbReference type="SUPFAM" id="SSF75712">
    <property type="entry name" value="Rad50 coiled-coil Zn hook"/>
    <property type="match status" value="1"/>
</dbReference>
<feature type="binding site" evidence="9">
    <location>
        <position position="455"/>
    </location>
    <ligand>
        <name>Zn(2+)</name>
        <dbReference type="ChEBI" id="CHEBI:29105"/>
    </ligand>
</feature>
<dbReference type="EMBL" id="CP001229">
    <property type="protein sequence ID" value="ACN98632.1"/>
    <property type="molecule type" value="Genomic_DNA"/>
</dbReference>
<evidence type="ECO:0000256" key="3">
    <source>
        <dbReference type="ARBA" id="ARBA00022763"/>
    </source>
</evidence>
<evidence type="ECO:0000256" key="7">
    <source>
        <dbReference type="ARBA" id="ARBA00023054"/>
    </source>
</evidence>
<dbReference type="Gene3D" id="3.40.50.300">
    <property type="entry name" value="P-loop containing nucleotide triphosphate hydrolases"/>
    <property type="match status" value="2"/>
</dbReference>
<keyword evidence="8" id="KW-0234">DNA repair</keyword>
<keyword evidence="4" id="KW-0378">Hydrolase</keyword>
<dbReference type="eggNOG" id="COG0419">
    <property type="taxonomic scope" value="Bacteria"/>
</dbReference>
<evidence type="ECO:0000256" key="2">
    <source>
        <dbReference type="ARBA" id="ARBA00022741"/>
    </source>
</evidence>
<dbReference type="Proteomes" id="UP000001369">
    <property type="component" value="Chromosome"/>
</dbReference>
<dbReference type="PANTHER" id="PTHR32114">
    <property type="entry name" value="ABC TRANSPORTER ABCH.3"/>
    <property type="match status" value="1"/>
</dbReference>
<feature type="binding site" evidence="9">
    <location>
        <position position="452"/>
    </location>
    <ligand>
        <name>Zn(2+)</name>
        <dbReference type="ChEBI" id="CHEBI:29105"/>
    </ligand>
</feature>
<dbReference type="Pfam" id="PF13476">
    <property type="entry name" value="AAA_23"/>
    <property type="match status" value="1"/>
</dbReference>
<dbReference type="HOGENOM" id="CLU_004785_0_2_0"/>
<evidence type="ECO:0000313" key="13">
    <source>
        <dbReference type="Proteomes" id="UP000001369"/>
    </source>
</evidence>
<keyword evidence="1 9" id="KW-0479">Metal-binding</keyword>
<feature type="coiled-coil region" evidence="10">
    <location>
        <begin position="163"/>
        <end position="536"/>
    </location>
</feature>
<evidence type="ECO:0000313" key="12">
    <source>
        <dbReference type="EMBL" id="ACN98632.1"/>
    </source>
</evidence>
<keyword evidence="6" id="KW-0067">ATP-binding</keyword>
<dbReference type="AlphaFoldDB" id="C1DVT9"/>
<keyword evidence="7 10" id="KW-0175">Coiled coil</keyword>
<dbReference type="InterPro" id="IPR022982">
    <property type="entry name" value="Rad50_ATPase_archaeal"/>
</dbReference>
<keyword evidence="5 9" id="KW-0862">Zinc</keyword>
<organism evidence="12 13">
    <name type="scientific">Sulfurihydrogenibium azorense (strain DSM 15241 / OCM 825 / Az-Fu1)</name>
    <dbReference type="NCBI Taxonomy" id="204536"/>
    <lineage>
        <taxon>Bacteria</taxon>
        <taxon>Pseudomonadati</taxon>
        <taxon>Aquificota</taxon>
        <taxon>Aquificia</taxon>
        <taxon>Aquificales</taxon>
        <taxon>Hydrogenothermaceae</taxon>
        <taxon>Sulfurihydrogenibium</taxon>
    </lineage>
</organism>
<dbReference type="OrthoDB" id="9795626at2"/>
<feature type="domain" description="Zinc-hook" evidence="11">
    <location>
        <begin position="407"/>
        <end position="504"/>
    </location>
</feature>
<dbReference type="STRING" id="204536.SULAZ_1256"/>
<evidence type="ECO:0000256" key="10">
    <source>
        <dbReference type="SAM" id="Coils"/>
    </source>
</evidence>